<protein>
    <submittedName>
        <fullName evidence="2">Glucosidase 2 subunit beta</fullName>
    </submittedName>
</protein>
<dbReference type="Pfam" id="PF12999">
    <property type="entry name" value="PRKCSH-like"/>
    <property type="match status" value="1"/>
</dbReference>
<dbReference type="InterPro" id="IPR039794">
    <property type="entry name" value="Gtb1-like"/>
</dbReference>
<dbReference type="PANTHER" id="PTHR12630:SF1">
    <property type="entry name" value="GLUCOSIDASE 2 SUBUNIT BETA"/>
    <property type="match status" value="1"/>
</dbReference>
<reference evidence="2 3" key="1">
    <citation type="submission" date="2021-06" db="EMBL/GenBank/DDBJ databases">
        <title>Caerostris extrusa draft genome.</title>
        <authorList>
            <person name="Kono N."/>
            <person name="Arakawa K."/>
        </authorList>
    </citation>
    <scope>NUCLEOTIDE SEQUENCE [LARGE SCALE GENOMIC DNA]</scope>
</reference>
<evidence type="ECO:0000313" key="2">
    <source>
        <dbReference type="EMBL" id="GIX75964.1"/>
    </source>
</evidence>
<dbReference type="Proteomes" id="UP001054945">
    <property type="component" value="Unassembled WGS sequence"/>
</dbReference>
<dbReference type="GO" id="GO:0006491">
    <property type="term" value="P:N-glycan processing"/>
    <property type="evidence" value="ECO:0007669"/>
    <property type="project" value="TreeGrafter"/>
</dbReference>
<name>A0AAV4MVP8_CAEEX</name>
<dbReference type="InterPro" id="IPR028146">
    <property type="entry name" value="PRKCSH_N"/>
</dbReference>
<feature type="domain" description="Glucosidase II beta subunit N-terminal" evidence="1">
    <location>
        <begin position="56"/>
        <end position="153"/>
    </location>
</feature>
<keyword evidence="3" id="KW-1185">Reference proteome</keyword>
<sequence length="183" mass="20415">MYQLFSVGQLGKELSRRSPRGKLHTNFRSYEKADGFMQPKIADKEFGDDPRHIQSNVEDNAKFIIGVLPADQGLYKPTPQNTFKCIGSGEEINFAFLNDNFCDCTDLSDEPSTSACNTGTFYCTHQSKRSPSSIISYKVNDGICDCCDGSDEWLRATLPEHTLVPVDKQRGIFQVPCPVNCIS</sequence>
<proteinExistence type="predicted"/>
<dbReference type="GO" id="GO:0017177">
    <property type="term" value="C:glucosidase II complex"/>
    <property type="evidence" value="ECO:0007669"/>
    <property type="project" value="TreeGrafter"/>
</dbReference>
<dbReference type="AlphaFoldDB" id="A0AAV4MVP8"/>
<evidence type="ECO:0000313" key="3">
    <source>
        <dbReference type="Proteomes" id="UP001054945"/>
    </source>
</evidence>
<dbReference type="EMBL" id="BPLR01002639">
    <property type="protein sequence ID" value="GIX75964.1"/>
    <property type="molecule type" value="Genomic_DNA"/>
</dbReference>
<evidence type="ECO:0000259" key="1">
    <source>
        <dbReference type="Pfam" id="PF12999"/>
    </source>
</evidence>
<comment type="caution">
    <text evidence="2">The sequence shown here is derived from an EMBL/GenBank/DDBJ whole genome shotgun (WGS) entry which is preliminary data.</text>
</comment>
<organism evidence="2 3">
    <name type="scientific">Caerostris extrusa</name>
    <name type="common">Bark spider</name>
    <name type="synonym">Caerostris bankana</name>
    <dbReference type="NCBI Taxonomy" id="172846"/>
    <lineage>
        <taxon>Eukaryota</taxon>
        <taxon>Metazoa</taxon>
        <taxon>Ecdysozoa</taxon>
        <taxon>Arthropoda</taxon>
        <taxon>Chelicerata</taxon>
        <taxon>Arachnida</taxon>
        <taxon>Araneae</taxon>
        <taxon>Araneomorphae</taxon>
        <taxon>Entelegynae</taxon>
        <taxon>Araneoidea</taxon>
        <taxon>Araneidae</taxon>
        <taxon>Caerostris</taxon>
    </lineage>
</organism>
<dbReference type="PANTHER" id="PTHR12630">
    <property type="entry name" value="N-LINKED OLIGOSACCHARIDE PROCESSING"/>
    <property type="match status" value="1"/>
</dbReference>
<gene>
    <name evidence="2" type="primary">PSL4</name>
    <name evidence="2" type="ORF">CEXT_429211</name>
</gene>
<accession>A0AAV4MVP8</accession>